<dbReference type="EMBL" id="JAIWYP010000001">
    <property type="protein sequence ID" value="KAH3889729.1"/>
    <property type="molecule type" value="Genomic_DNA"/>
</dbReference>
<protein>
    <submittedName>
        <fullName evidence="2">Uncharacterized protein</fullName>
    </submittedName>
</protein>
<comment type="caution">
    <text evidence="2">The sequence shown here is derived from an EMBL/GenBank/DDBJ whole genome shotgun (WGS) entry which is preliminary data.</text>
</comment>
<reference evidence="2" key="2">
    <citation type="submission" date="2020-11" db="EMBL/GenBank/DDBJ databases">
        <authorList>
            <person name="McCartney M.A."/>
            <person name="Auch B."/>
            <person name="Kono T."/>
            <person name="Mallez S."/>
            <person name="Becker A."/>
            <person name="Gohl D.M."/>
            <person name="Silverstein K.A.T."/>
            <person name="Koren S."/>
            <person name="Bechman K.B."/>
            <person name="Herman A."/>
            <person name="Abrahante J.E."/>
            <person name="Garbe J."/>
        </authorList>
    </citation>
    <scope>NUCLEOTIDE SEQUENCE</scope>
    <source>
        <strain evidence="2">Duluth1</strain>
        <tissue evidence="2">Whole animal</tissue>
    </source>
</reference>
<accession>A0A9D4N9L5</accession>
<evidence type="ECO:0000313" key="3">
    <source>
        <dbReference type="Proteomes" id="UP000828390"/>
    </source>
</evidence>
<organism evidence="2 3">
    <name type="scientific">Dreissena polymorpha</name>
    <name type="common">Zebra mussel</name>
    <name type="synonym">Mytilus polymorpha</name>
    <dbReference type="NCBI Taxonomy" id="45954"/>
    <lineage>
        <taxon>Eukaryota</taxon>
        <taxon>Metazoa</taxon>
        <taxon>Spiralia</taxon>
        <taxon>Lophotrochozoa</taxon>
        <taxon>Mollusca</taxon>
        <taxon>Bivalvia</taxon>
        <taxon>Autobranchia</taxon>
        <taxon>Heteroconchia</taxon>
        <taxon>Euheterodonta</taxon>
        <taxon>Imparidentia</taxon>
        <taxon>Neoheterodontei</taxon>
        <taxon>Myida</taxon>
        <taxon>Dreissenoidea</taxon>
        <taxon>Dreissenidae</taxon>
        <taxon>Dreissena</taxon>
    </lineage>
</organism>
<gene>
    <name evidence="2" type="ORF">DPMN_013791</name>
</gene>
<keyword evidence="1" id="KW-0472">Membrane</keyword>
<dbReference type="Proteomes" id="UP000828390">
    <property type="component" value="Unassembled WGS sequence"/>
</dbReference>
<reference evidence="2" key="1">
    <citation type="journal article" date="2019" name="bioRxiv">
        <title>The Genome of the Zebra Mussel, Dreissena polymorpha: A Resource for Invasive Species Research.</title>
        <authorList>
            <person name="McCartney M.A."/>
            <person name="Auch B."/>
            <person name="Kono T."/>
            <person name="Mallez S."/>
            <person name="Zhang Y."/>
            <person name="Obille A."/>
            <person name="Becker A."/>
            <person name="Abrahante J.E."/>
            <person name="Garbe J."/>
            <person name="Badalamenti J.P."/>
            <person name="Herman A."/>
            <person name="Mangelson H."/>
            <person name="Liachko I."/>
            <person name="Sullivan S."/>
            <person name="Sone E.D."/>
            <person name="Koren S."/>
            <person name="Silverstein K.A.T."/>
            <person name="Beckman K.B."/>
            <person name="Gohl D.M."/>
        </authorList>
    </citation>
    <scope>NUCLEOTIDE SEQUENCE</scope>
    <source>
        <strain evidence="2">Duluth1</strain>
        <tissue evidence="2">Whole animal</tissue>
    </source>
</reference>
<feature type="transmembrane region" description="Helical" evidence="1">
    <location>
        <begin position="66"/>
        <end position="83"/>
    </location>
</feature>
<keyword evidence="3" id="KW-1185">Reference proteome</keyword>
<evidence type="ECO:0000313" key="2">
    <source>
        <dbReference type="EMBL" id="KAH3889729.1"/>
    </source>
</evidence>
<dbReference type="AlphaFoldDB" id="A0A9D4N9L5"/>
<keyword evidence="1" id="KW-1133">Transmembrane helix</keyword>
<evidence type="ECO:0000256" key="1">
    <source>
        <dbReference type="SAM" id="Phobius"/>
    </source>
</evidence>
<sequence length="97" mass="10903">MKELLKHPLNDVSSFGGEAAQIFWFGFFGVLCTGRSVVSAGSFCALNHSCTQGGRQILWKTLPMRLLAALSLLAWLPLLLRWLRGPPRLLLLRLRRL</sequence>
<keyword evidence="1" id="KW-0812">Transmembrane</keyword>
<name>A0A9D4N9L5_DREPO</name>
<feature type="transmembrane region" description="Helical" evidence="1">
    <location>
        <begin position="22"/>
        <end position="46"/>
    </location>
</feature>
<proteinExistence type="predicted"/>